<dbReference type="GO" id="GO:0008170">
    <property type="term" value="F:N-methyltransferase activity"/>
    <property type="evidence" value="ECO:0007669"/>
    <property type="project" value="InterPro"/>
</dbReference>
<evidence type="ECO:0000313" key="8">
    <source>
        <dbReference type="Proteomes" id="UP000242329"/>
    </source>
</evidence>
<dbReference type="PRINTS" id="PR00506">
    <property type="entry name" value="D21N6MTFRASE"/>
</dbReference>
<dbReference type="Proteomes" id="UP000242329">
    <property type="component" value="Unassembled WGS sequence"/>
</dbReference>
<dbReference type="OrthoDB" id="9800801at2"/>
<dbReference type="InterPro" id="IPR002941">
    <property type="entry name" value="DNA_methylase_N4/N6"/>
</dbReference>
<keyword evidence="4" id="KW-0949">S-adenosyl-L-methionine</keyword>
<dbReference type="SUPFAM" id="SSF53335">
    <property type="entry name" value="S-adenosyl-L-methionine-dependent methyltransferases"/>
    <property type="match status" value="1"/>
</dbReference>
<feature type="domain" description="DNA methylase N-4/N-6" evidence="6">
    <location>
        <begin position="73"/>
        <end position="308"/>
    </location>
</feature>
<dbReference type="GO" id="GO:0032259">
    <property type="term" value="P:methylation"/>
    <property type="evidence" value="ECO:0007669"/>
    <property type="project" value="UniProtKB-KW"/>
</dbReference>
<comment type="similarity">
    <text evidence="1">Belongs to the N(4)/N(6)-methyltransferase family.</text>
</comment>
<keyword evidence="3 7" id="KW-0808">Transferase</keyword>
<name>A0A1M5L3C0_9FIRM</name>
<evidence type="ECO:0000313" key="7">
    <source>
        <dbReference type="EMBL" id="SHG58913.1"/>
    </source>
</evidence>
<dbReference type="GO" id="GO:0003677">
    <property type="term" value="F:DNA binding"/>
    <property type="evidence" value="ECO:0007669"/>
    <property type="project" value="InterPro"/>
</dbReference>
<keyword evidence="8" id="KW-1185">Reference proteome</keyword>
<accession>A0A1M5L3C0</accession>
<gene>
    <name evidence="7" type="ORF">SAMN02745221_00554</name>
</gene>
<evidence type="ECO:0000259" key="6">
    <source>
        <dbReference type="Pfam" id="PF01555"/>
    </source>
</evidence>
<dbReference type="InterPro" id="IPR029063">
    <property type="entry name" value="SAM-dependent_MTases_sf"/>
</dbReference>
<sequence length="449" mass="52371">MNDINKVKLIWEGKRKPDRGESLKADLVDLEYVYPHGIRDLNYGTDRLNILIQGDNIKVVQKLLQKGYHGKLDFIYIDPPYWSESNYYSRVEMRDQGKKFFLSRQVFKDMWGQNINNYLQHMYTALVLMRELLSDQGSIFVHLDWHAHHYIRVIMDEVFGPKNFVNEIIWCYGGGSGTKRYFHRKHDTILWYAKGRDYIFNPQYRAYTDKTLQRGLTRVKGDKYRLNEKGAMMQDWWTDINKILSPTARENLKFPTQKPVELIKRLVKAASLPDSLVGDFYAGAGSTLHACEDLGRRWIGCDASSIAVQTSMYRMIKGRFAPFKVQELSEGREDKKDNILLVKKPMILERNSDRLKVKVEIVDYLPSSDNRGKVPKGISFSTLIYFWEIDPCYDGKLFTSCYQIYREKPIFDDNISLACDIEVPLAANRIAIRVYDIFGDSITVIKEIP</sequence>
<dbReference type="EMBL" id="FQWY01000006">
    <property type="protein sequence ID" value="SHG58913.1"/>
    <property type="molecule type" value="Genomic_DNA"/>
</dbReference>
<evidence type="ECO:0000256" key="4">
    <source>
        <dbReference type="ARBA" id="ARBA00022691"/>
    </source>
</evidence>
<keyword evidence="5" id="KW-0680">Restriction system</keyword>
<evidence type="ECO:0000256" key="1">
    <source>
        <dbReference type="ARBA" id="ARBA00006594"/>
    </source>
</evidence>
<dbReference type="STRING" id="1123382.SAMN02745221_00554"/>
<organism evidence="7 8">
    <name type="scientific">Thermosyntropha lipolytica DSM 11003</name>
    <dbReference type="NCBI Taxonomy" id="1123382"/>
    <lineage>
        <taxon>Bacteria</taxon>
        <taxon>Bacillati</taxon>
        <taxon>Bacillota</taxon>
        <taxon>Clostridia</taxon>
        <taxon>Eubacteriales</taxon>
        <taxon>Syntrophomonadaceae</taxon>
        <taxon>Thermosyntropha</taxon>
    </lineage>
</organism>
<dbReference type="PROSITE" id="PS00092">
    <property type="entry name" value="N6_MTASE"/>
    <property type="match status" value="1"/>
</dbReference>
<dbReference type="AlphaFoldDB" id="A0A1M5L3C0"/>
<protein>
    <submittedName>
        <fullName evidence="7">Site-specific DNA-methyltransferase (Adenine-specific)</fullName>
    </submittedName>
</protein>
<dbReference type="InterPro" id="IPR002052">
    <property type="entry name" value="DNA_methylase_N6_adenine_CS"/>
</dbReference>
<keyword evidence="2 7" id="KW-0489">Methyltransferase</keyword>
<evidence type="ECO:0000256" key="3">
    <source>
        <dbReference type="ARBA" id="ARBA00022679"/>
    </source>
</evidence>
<dbReference type="GO" id="GO:0009307">
    <property type="term" value="P:DNA restriction-modification system"/>
    <property type="evidence" value="ECO:0007669"/>
    <property type="project" value="UniProtKB-KW"/>
</dbReference>
<reference evidence="8" key="1">
    <citation type="submission" date="2016-11" db="EMBL/GenBank/DDBJ databases">
        <authorList>
            <person name="Varghese N."/>
            <person name="Submissions S."/>
        </authorList>
    </citation>
    <scope>NUCLEOTIDE SEQUENCE [LARGE SCALE GENOMIC DNA]</scope>
    <source>
        <strain evidence="8">DSM 11003</strain>
    </source>
</reference>
<dbReference type="RefSeq" id="WP_073089658.1">
    <property type="nucleotide sequence ID" value="NZ_FQWY01000006.1"/>
</dbReference>
<evidence type="ECO:0000256" key="5">
    <source>
        <dbReference type="ARBA" id="ARBA00022747"/>
    </source>
</evidence>
<dbReference type="Gene3D" id="3.40.50.150">
    <property type="entry name" value="Vaccinia Virus protein VP39"/>
    <property type="match status" value="1"/>
</dbReference>
<evidence type="ECO:0000256" key="2">
    <source>
        <dbReference type="ARBA" id="ARBA00022603"/>
    </source>
</evidence>
<proteinExistence type="inferred from homology"/>
<dbReference type="InterPro" id="IPR002295">
    <property type="entry name" value="N4/N6-MTase_EcoPI_Mod-like"/>
</dbReference>
<dbReference type="Pfam" id="PF01555">
    <property type="entry name" value="N6_N4_Mtase"/>
    <property type="match status" value="1"/>
</dbReference>